<evidence type="ECO:0000256" key="4">
    <source>
        <dbReference type="ARBA" id="ARBA00022840"/>
    </source>
</evidence>
<dbReference type="STRING" id="168384.SAMN05660368_01601"/>
<dbReference type="EMBL" id="ACCL02000006">
    <property type="protein sequence ID" value="EET61490.1"/>
    <property type="molecule type" value="Genomic_DNA"/>
</dbReference>
<dbReference type="GO" id="GO:0005886">
    <property type="term" value="C:plasma membrane"/>
    <property type="evidence" value="ECO:0007669"/>
    <property type="project" value="UniProtKB-SubCell"/>
</dbReference>
<dbReference type="CDD" id="cd03228">
    <property type="entry name" value="ABCC_MRP_Like"/>
    <property type="match status" value="1"/>
</dbReference>
<dbReference type="PROSITE" id="PS50893">
    <property type="entry name" value="ABC_TRANSPORTER_2"/>
    <property type="match status" value="1"/>
</dbReference>
<evidence type="ECO:0000259" key="8">
    <source>
        <dbReference type="PROSITE" id="PS50893"/>
    </source>
</evidence>
<dbReference type="InterPro" id="IPR003439">
    <property type="entry name" value="ABC_transporter-like_ATP-bd"/>
</dbReference>
<organism evidence="10 11">
    <name type="scientific">Marvinbryantia formatexigens DSM 14469</name>
    <dbReference type="NCBI Taxonomy" id="478749"/>
    <lineage>
        <taxon>Bacteria</taxon>
        <taxon>Bacillati</taxon>
        <taxon>Bacillota</taxon>
        <taxon>Clostridia</taxon>
        <taxon>Lachnospirales</taxon>
        <taxon>Lachnospiraceae</taxon>
        <taxon>Marvinbryantia</taxon>
    </lineage>
</organism>
<dbReference type="GO" id="GO:0005524">
    <property type="term" value="F:ATP binding"/>
    <property type="evidence" value="ECO:0007669"/>
    <property type="project" value="UniProtKB-KW"/>
</dbReference>
<dbReference type="Pfam" id="PF00005">
    <property type="entry name" value="ABC_tran"/>
    <property type="match status" value="1"/>
</dbReference>
<feature type="transmembrane region" description="Helical" evidence="7">
    <location>
        <begin position="133"/>
        <end position="150"/>
    </location>
</feature>
<dbReference type="InterPro" id="IPR017871">
    <property type="entry name" value="ABC_transporter-like_CS"/>
</dbReference>
<dbReference type="OrthoDB" id="1699242at2"/>
<dbReference type="PANTHER" id="PTHR24221">
    <property type="entry name" value="ATP-BINDING CASSETTE SUB-FAMILY B"/>
    <property type="match status" value="1"/>
</dbReference>
<sequence length="546" mass="61641">MKKFFYYFNQCRFYYGMTVLVSILLTGAIILASNVLGELTEKLSGFGADGAGRLLILVAGAFLLQELLDAVYQLLKSRIECYTFGNIQKKLLHQILYLSPDHPEMKNSSGLYTLMVRHAEDYTGFLSDTVPNIIFQTIRLVLVLVYIALVDWRSTVVYVAAILVSMTIQFFISRIMEKASYDVKKCEAELNTKMKDALGSHTIIKVWGCFDWIDDYWKSQEALYIKANIRMGLRTLPVSMIGLLCGILPILCLCLAGLWLIPAGLVETGAFMGIFYLCQNILPDQLHYTDLWTEAAKARSSGKWLMDFFGEPVRTVVSREEEDSGDVAIERVWYRYPGNEKWVLTDISLQIEAGKKIALVGASGSGKTTLMKLIAGLLCPQKGKISGKQAVYGDQFPYLFTDTIRRNILYSCDKEDDFFRQVCEDMQLNEFVSGQKEGYETQITENGDTLSGGQRQRIALARALNSRRKILLLDEAFSALDPGLAKRIMKKLVGDYPETTMIFGLHQKELLPFMDEIYLLRDGKLLAHGSYKELCERNMISGEVTG</sequence>
<name>C6LD07_9FIRM</name>
<evidence type="ECO:0000256" key="5">
    <source>
        <dbReference type="ARBA" id="ARBA00022989"/>
    </source>
</evidence>
<keyword evidence="11" id="KW-1185">Reference proteome</keyword>
<dbReference type="PROSITE" id="PS00211">
    <property type="entry name" value="ABC_TRANSPORTER_1"/>
    <property type="match status" value="1"/>
</dbReference>
<dbReference type="PROSITE" id="PS50929">
    <property type="entry name" value="ABC_TM1F"/>
    <property type="match status" value="1"/>
</dbReference>
<feature type="transmembrane region" description="Helical" evidence="7">
    <location>
        <begin position="156"/>
        <end position="175"/>
    </location>
</feature>
<feature type="domain" description="ABC transmembrane type-1" evidence="9">
    <location>
        <begin position="19"/>
        <end position="282"/>
    </location>
</feature>
<dbReference type="InterPro" id="IPR036640">
    <property type="entry name" value="ABC1_TM_sf"/>
</dbReference>
<proteinExistence type="predicted"/>
<dbReference type="AlphaFoldDB" id="C6LD07"/>
<evidence type="ECO:0000256" key="6">
    <source>
        <dbReference type="ARBA" id="ARBA00023136"/>
    </source>
</evidence>
<dbReference type="GO" id="GO:0034040">
    <property type="term" value="F:ATPase-coupled lipid transmembrane transporter activity"/>
    <property type="evidence" value="ECO:0007669"/>
    <property type="project" value="TreeGrafter"/>
</dbReference>
<comment type="subcellular location">
    <subcellularLocation>
        <location evidence="1">Cell membrane</location>
        <topology evidence="1">Multi-pass membrane protein</topology>
    </subcellularLocation>
</comment>
<dbReference type="PANTHER" id="PTHR24221:SF654">
    <property type="entry name" value="ATP-BINDING CASSETTE SUB-FAMILY B MEMBER 6"/>
    <property type="match status" value="1"/>
</dbReference>
<protein>
    <submittedName>
        <fullName evidence="10">ABC transporter, ATP-binding protein</fullName>
    </submittedName>
</protein>
<dbReference type="eggNOG" id="COG1132">
    <property type="taxonomic scope" value="Bacteria"/>
</dbReference>
<evidence type="ECO:0000256" key="1">
    <source>
        <dbReference type="ARBA" id="ARBA00004651"/>
    </source>
</evidence>
<evidence type="ECO:0000256" key="7">
    <source>
        <dbReference type="SAM" id="Phobius"/>
    </source>
</evidence>
<evidence type="ECO:0000256" key="2">
    <source>
        <dbReference type="ARBA" id="ARBA00022692"/>
    </source>
</evidence>
<dbReference type="Gene3D" id="1.20.1560.10">
    <property type="entry name" value="ABC transporter type 1, transmembrane domain"/>
    <property type="match status" value="1"/>
</dbReference>
<dbReference type="Proteomes" id="UP000005561">
    <property type="component" value="Unassembled WGS sequence"/>
</dbReference>
<feature type="transmembrane region" description="Helical" evidence="7">
    <location>
        <begin position="236"/>
        <end position="261"/>
    </location>
</feature>
<feature type="transmembrane region" description="Helical" evidence="7">
    <location>
        <begin position="51"/>
        <end position="68"/>
    </location>
</feature>
<dbReference type="Pfam" id="PF00664">
    <property type="entry name" value="ABC_membrane"/>
    <property type="match status" value="1"/>
</dbReference>
<dbReference type="SMART" id="SM00382">
    <property type="entry name" value="AAA"/>
    <property type="match status" value="1"/>
</dbReference>
<reference evidence="10" key="1">
    <citation type="submission" date="2009-07" db="EMBL/GenBank/DDBJ databases">
        <authorList>
            <person name="Weinstock G."/>
            <person name="Sodergren E."/>
            <person name="Clifton S."/>
            <person name="Fulton L."/>
            <person name="Fulton B."/>
            <person name="Courtney L."/>
            <person name="Fronick C."/>
            <person name="Harrison M."/>
            <person name="Strong C."/>
            <person name="Farmer C."/>
            <person name="Delahaunty K."/>
            <person name="Markovic C."/>
            <person name="Hall O."/>
            <person name="Minx P."/>
            <person name="Tomlinson C."/>
            <person name="Mitreva M."/>
            <person name="Nelson J."/>
            <person name="Hou S."/>
            <person name="Wollam A."/>
            <person name="Pepin K.H."/>
            <person name="Johnson M."/>
            <person name="Bhonagiri V."/>
            <person name="Nash W.E."/>
            <person name="Warren W."/>
            <person name="Chinwalla A."/>
            <person name="Mardis E.R."/>
            <person name="Wilson R.K."/>
        </authorList>
    </citation>
    <scope>NUCLEOTIDE SEQUENCE [LARGE SCALE GENOMIC DNA]</scope>
    <source>
        <strain evidence="10">DSM 14469</strain>
    </source>
</reference>
<accession>C6LD07</accession>
<dbReference type="Gene3D" id="3.40.50.300">
    <property type="entry name" value="P-loop containing nucleotide triphosphate hydrolases"/>
    <property type="match status" value="1"/>
</dbReference>
<dbReference type="GO" id="GO:0140359">
    <property type="term" value="F:ABC-type transporter activity"/>
    <property type="evidence" value="ECO:0007669"/>
    <property type="project" value="InterPro"/>
</dbReference>
<dbReference type="GO" id="GO:0016887">
    <property type="term" value="F:ATP hydrolysis activity"/>
    <property type="evidence" value="ECO:0007669"/>
    <property type="project" value="InterPro"/>
</dbReference>
<dbReference type="SUPFAM" id="SSF52540">
    <property type="entry name" value="P-loop containing nucleoside triphosphate hydrolases"/>
    <property type="match status" value="1"/>
</dbReference>
<evidence type="ECO:0000313" key="10">
    <source>
        <dbReference type="EMBL" id="EET61490.1"/>
    </source>
</evidence>
<keyword evidence="3" id="KW-0547">Nucleotide-binding</keyword>
<keyword evidence="6 7" id="KW-0472">Membrane</keyword>
<dbReference type="InterPro" id="IPR027417">
    <property type="entry name" value="P-loop_NTPase"/>
</dbReference>
<dbReference type="SUPFAM" id="SSF90123">
    <property type="entry name" value="ABC transporter transmembrane region"/>
    <property type="match status" value="1"/>
</dbReference>
<dbReference type="InterPro" id="IPR011527">
    <property type="entry name" value="ABC1_TM_dom"/>
</dbReference>
<feature type="transmembrane region" description="Helical" evidence="7">
    <location>
        <begin position="12"/>
        <end position="31"/>
    </location>
</feature>
<evidence type="ECO:0000256" key="3">
    <source>
        <dbReference type="ARBA" id="ARBA00022741"/>
    </source>
</evidence>
<dbReference type="InterPro" id="IPR039421">
    <property type="entry name" value="Type_1_exporter"/>
</dbReference>
<keyword evidence="2 7" id="KW-0812">Transmembrane</keyword>
<keyword evidence="4 10" id="KW-0067">ATP-binding</keyword>
<keyword evidence="5 7" id="KW-1133">Transmembrane helix</keyword>
<comment type="caution">
    <text evidence="10">The sequence shown here is derived from an EMBL/GenBank/DDBJ whole genome shotgun (WGS) entry which is preliminary data.</text>
</comment>
<evidence type="ECO:0000313" key="11">
    <source>
        <dbReference type="Proteomes" id="UP000005561"/>
    </source>
</evidence>
<feature type="domain" description="ABC transporter" evidence="8">
    <location>
        <begin position="327"/>
        <end position="544"/>
    </location>
</feature>
<evidence type="ECO:0000259" key="9">
    <source>
        <dbReference type="PROSITE" id="PS50929"/>
    </source>
</evidence>
<dbReference type="RefSeq" id="WP_006861459.1">
    <property type="nucleotide sequence ID" value="NZ_ACCL02000006.1"/>
</dbReference>
<dbReference type="InterPro" id="IPR003593">
    <property type="entry name" value="AAA+_ATPase"/>
</dbReference>
<gene>
    <name evidence="10" type="ORF">BRYFOR_06665</name>
</gene>